<dbReference type="AlphaFoldDB" id="A0A7W6DDA8"/>
<dbReference type="Proteomes" id="UP000552757">
    <property type="component" value="Unassembled WGS sequence"/>
</dbReference>
<keyword evidence="1" id="KW-0472">Membrane</keyword>
<protein>
    <recommendedName>
        <fullName evidence="4">DUF454 domain-containing protein</fullName>
    </recommendedName>
</protein>
<feature type="transmembrane region" description="Helical" evidence="1">
    <location>
        <begin position="97"/>
        <end position="113"/>
    </location>
</feature>
<accession>A0A7W6DDA8</accession>
<sequence length="117" mass="12672">MRRALYLAAGLLAMALGALGAFLPLLPTVPFMILAAFCFARSSPALEARLTGHPIFGPHIRRWRDHGAISRRGKKAATAAFLFSALLALALMRPPWSLLPTAAALIGGAWIWTRPER</sequence>
<dbReference type="InterPro" id="IPR007401">
    <property type="entry name" value="DUF454"/>
</dbReference>
<dbReference type="GO" id="GO:0005886">
    <property type="term" value="C:plasma membrane"/>
    <property type="evidence" value="ECO:0007669"/>
    <property type="project" value="TreeGrafter"/>
</dbReference>
<keyword evidence="3" id="KW-1185">Reference proteome</keyword>
<dbReference type="PIRSF" id="PIRSF016789">
    <property type="entry name" value="DUF454"/>
    <property type="match status" value="1"/>
</dbReference>
<evidence type="ECO:0000313" key="2">
    <source>
        <dbReference type="EMBL" id="MBB3981141.1"/>
    </source>
</evidence>
<evidence type="ECO:0008006" key="4">
    <source>
        <dbReference type="Google" id="ProtNLM"/>
    </source>
</evidence>
<organism evidence="2 3">
    <name type="scientific">Sphingobium fontiphilum</name>
    <dbReference type="NCBI Taxonomy" id="944425"/>
    <lineage>
        <taxon>Bacteria</taxon>
        <taxon>Pseudomonadati</taxon>
        <taxon>Pseudomonadota</taxon>
        <taxon>Alphaproteobacteria</taxon>
        <taxon>Sphingomonadales</taxon>
        <taxon>Sphingomonadaceae</taxon>
        <taxon>Sphingobium</taxon>
    </lineage>
</organism>
<dbReference type="Pfam" id="PF04304">
    <property type="entry name" value="DUF454"/>
    <property type="match status" value="1"/>
</dbReference>
<dbReference type="PANTHER" id="PTHR35813">
    <property type="entry name" value="INNER MEMBRANE PROTEIN YBAN"/>
    <property type="match status" value="1"/>
</dbReference>
<dbReference type="PANTHER" id="PTHR35813:SF1">
    <property type="entry name" value="INNER MEMBRANE PROTEIN YBAN"/>
    <property type="match status" value="1"/>
</dbReference>
<reference evidence="2 3" key="1">
    <citation type="submission" date="2020-08" db="EMBL/GenBank/DDBJ databases">
        <title>Genomic Encyclopedia of Type Strains, Phase IV (KMG-IV): sequencing the most valuable type-strain genomes for metagenomic binning, comparative biology and taxonomic classification.</title>
        <authorList>
            <person name="Goeker M."/>
        </authorList>
    </citation>
    <scope>NUCLEOTIDE SEQUENCE [LARGE SCALE GENOMIC DNA]</scope>
    <source>
        <strain evidence="2 3">DSM 29348</strain>
    </source>
</reference>
<keyword evidence="1" id="KW-0812">Transmembrane</keyword>
<gene>
    <name evidence="2" type="ORF">GGR44_000772</name>
</gene>
<keyword evidence="1" id="KW-1133">Transmembrane helix</keyword>
<proteinExistence type="predicted"/>
<evidence type="ECO:0000256" key="1">
    <source>
        <dbReference type="SAM" id="Phobius"/>
    </source>
</evidence>
<dbReference type="RefSeq" id="WP_183954090.1">
    <property type="nucleotide sequence ID" value="NZ_JACIEB010000001.1"/>
</dbReference>
<name>A0A7W6DDA8_9SPHN</name>
<dbReference type="EMBL" id="JACIEB010000001">
    <property type="protein sequence ID" value="MBB3981141.1"/>
    <property type="molecule type" value="Genomic_DNA"/>
</dbReference>
<evidence type="ECO:0000313" key="3">
    <source>
        <dbReference type="Proteomes" id="UP000552757"/>
    </source>
</evidence>
<comment type="caution">
    <text evidence="2">The sequence shown here is derived from an EMBL/GenBank/DDBJ whole genome shotgun (WGS) entry which is preliminary data.</text>
</comment>